<dbReference type="Proteomes" id="UP000663874">
    <property type="component" value="Unassembled WGS sequence"/>
</dbReference>
<accession>A0A820AHZ5</accession>
<evidence type="ECO:0000313" key="1">
    <source>
        <dbReference type="EMBL" id="CAF4185786.1"/>
    </source>
</evidence>
<reference evidence="1" key="1">
    <citation type="submission" date="2021-02" db="EMBL/GenBank/DDBJ databases">
        <authorList>
            <person name="Nowell W R."/>
        </authorList>
    </citation>
    <scope>NUCLEOTIDE SEQUENCE</scope>
</reference>
<dbReference type="EMBL" id="CAJOBE010015072">
    <property type="protein sequence ID" value="CAF4185786.1"/>
    <property type="molecule type" value="Genomic_DNA"/>
</dbReference>
<gene>
    <name evidence="1" type="ORF">FNK824_LOCUS35475</name>
</gene>
<organism evidence="1 2">
    <name type="scientific">Rotaria sordida</name>
    <dbReference type="NCBI Taxonomy" id="392033"/>
    <lineage>
        <taxon>Eukaryota</taxon>
        <taxon>Metazoa</taxon>
        <taxon>Spiralia</taxon>
        <taxon>Gnathifera</taxon>
        <taxon>Rotifera</taxon>
        <taxon>Eurotatoria</taxon>
        <taxon>Bdelloidea</taxon>
        <taxon>Philodinida</taxon>
        <taxon>Philodinidae</taxon>
        <taxon>Rotaria</taxon>
    </lineage>
</organism>
<proteinExistence type="predicted"/>
<comment type="caution">
    <text evidence="1">The sequence shown here is derived from an EMBL/GenBank/DDBJ whole genome shotgun (WGS) entry which is preliminary data.</text>
</comment>
<evidence type="ECO:0000313" key="2">
    <source>
        <dbReference type="Proteomes" id="UP000663874"/>
    </source>
</evidence>
<dbReference type="AlphaFoldDB" id="A0A820AHZ5"/>
<sequence>MIEITCIEMQEFYFYRLDTPRSSDVYL</sequence>
<feature type="non-terminal residue" evidence="1">
    <location>
        <position position="27"/>
    </location>
</feature>
<name>A0A820AHZ5_9BILA</name>
<protein>
    <submittedName>
        <fullName evidence="1">Uncharacterized protein</fullName>
    </submittedName>
</protein>